<accession>A0A821RBF6</accession>
<organism evidence="1 2">
    <name type="scientific">Pieris macdunnoughi</name>
    <dbReference type="NCBI Taxonomy" id="345717"/>
    <lineage>
        <taxon>Eukaryota</taxon>
        <taxon>Metazoa</taxon>
        <taxon>Ecdysozoa</taxon>
        <taxon>Arthropoda</taxon>
        <taxon>Hexapoda</taxon>
        <taxon>Insecta</taxon>
        <taxon>Pterygota</taxon>
        <taxon>Neoptera</taxon>
        <taxon>Endopterygota</taxon>
        <taxon>Lepidoptera</taxon>
        <taxon>Glossata</taxon>
        <taxon>Ditrysia</taxon>
        <taxon>Papilionoidea</taxon>
        <taxon>Pieridae</taxon>
        <taxon>Pierinae</taxon>
        <taxon>Pieris</taxon>
    </lineage>
</organism>
<sequence length="73" mass="7995">MAMWSRLGLPNSIKGCLSVLVRTTDLTLTRLGGLCNPTGWRCLTALLLSPTDLARPVPSDTSDAFTYAMRFHL</sequence>
<evidence type="ECO:0000313" key="1">
    <source>
        <dbReference type="EMBL" id="CAF4839346.1"/>
    </source>
</evidence>
<keyword evidence="2" id="KW-1185">Reference proteome</keyword>
<name>A0A821RBF6_9NEOP</name>
<protein>
    <submittedName>
        <fullName evidence="1">Uncharacterized protein</fullName>
    </submittedName>
</protein>
<dbReference type="Proteomes" id="UP000663880">
    <property type="component" value="Unassembled WGS sequence"/>
</dbReference>
<comment type="caution">
    <text evidence="1">The sequence shown here is derived from an EMBL/GenBank/DDBJ whole genome shotgun (WGS) entry which is preliminary data.</text>
</comment>
<reference evidence="1" key="1">
    <citation type="submission" date="2021-02" db="EMBL/GenBank/DDBJ databases">
        <authorList>
            <person name="Steward A R."/>
        </authorList>
    </citation>
    <scope>NUCLEOTIDE SEQUENCE</scope>
</reference>
<dbReference type="EMBL" id="CAJOBZ010000012">
    <property type="protein sequence ID" value="CAF4839346.1"/>
    <property type="molecule type" value="Genomic_DNA"/>
</dbReference>
<proteinExistence type="predicted"/>
<gene>
    <name evidence="1" type="ORF">PMACD_LOCUS6026</name>
</gene>
<dbReference type="AlphaFoldDB" id="A0A821RBF6"/>
<evidence type="ECO:0000313" key="2">
    <source>
        <dbReference type="Proteomes" id="UP000663880"/>
    </source>
</evidence>
<dbReference type="OrthoDB" id="2448405at2759"/>